<feature type="compositionally biased region" description="Acidic residues" evidence="1">
    <location>
        <begin position="324"/>
        <end position="346"/>
    </location>
</feature>
<feature type="compositionally biased region" description="Polar residues" evidence="1">
    <location>
        <begin position="296"/>
        <end position="315"/>
    </location>
</feature>
<feature type="compositionally biased region" description="Low complexity" evidence="1">
    <location>
        <begin position="271"/>
        <end position="286"/>
    </location>
</feature>
<keyword evidence="4" id="KW-1185">Reference proteome</keyword>
<comment type="caution">
    <text evidence="3">The sequence shown here is derived from an EMBL/GenBank/DDBJ whole genome shotgun (WGS) entry which is preliminary data.</text>
</comment>
<feature type="transmembrane region" description="Helical" evidence="2">
    <location>
        <begin position="80"/>
        <end position="103"/>
    </location>
</feature>
<keyword evidence="2" id="KW-0812">Transmembrane</keyword>
<organism evidence="3 4">
    <name type="scientific">Orchesella dallaii</name>
    <dbReference type="NCBI Taxonomy" id="48710"/>
    <lineage>
        <taxon>Eukaryota</taxon>
        <taxon>Metazoa</taxon>
        <taxon>Ecdysozoa</taxon>
        <taxon>Arthropoda</taxon>
        <taxon>Hexapoda</taxon>
        <taxon>Collembola</taxon>
        <taxon>Entomobryomorpha</taxon>
        <taxon>Entomobryoidea</taxon>
        <taxon>Orchesellidae</taxon>
        <taxon>Orchesellinae</taxon>
        <taxon>Orchesella</taxon>
    </lineage>
</organism>
<evidence type="ECO:0000313" key="4">
    <source>
        <dbReference type="Proteomes" id="UP001642540"/>
    </source>
</evidence>
<keyword evidence="2" id="KW-1133">Transmembrane helix</keyword>
<gene>
    <name evidence="3" type="ORF">ODALV1_LOCUS6138</name>
</gene>
<feature type="region of interest" description="Disordered" evidence="1">
    <location>
        <begin position="152"/>
        <end position="178"/>
    </location>
</feature>
<dbReference type="EMBL" id="CAXLJM020000019">
    <property type="protein sequence ID" value="CAL8085514.1"/>
    <property type="molecule type" value="Genomic_DNA"/>
</dbReference>
<evidence type="ECO:0000313" key="3">
    <source>
        <dbReference type="EMBL" id="CAL8085514.1"/>
    </source>
</evidence>
<feature type="region of interest" description="Disordered" evidence="1">
    <location>
        <begin position="253"/>
        <end position="372"/>
    </location>
</feature>
<sequence>MNNCHLIHAPGVGRKIDPLNALEAGTQSLPSRHLRLSQFLQPPMSTPPNRRVRMASKGIRGHLRFVGRTFGSMPGQAKMVISAIIMLWIVLFTLQVLPNIYFLPRNQTTIAIRDLSHDAQTETVELKAFKTSDEATTITQSDFISSVELAEQDELEKGAPPPPSTPKIEDQTMSSEEKAQIVERMKRHVTFINVTEVKRLIGFRSPKPLKKSAHPQGQGSAFNVLRLRKPFTMPPPRVHLRLGANDDMVLNIPSRSELNRTRRQVEDDFQSNKNENESQQQLKQNEIGPRPVENDGTANGASSENAVPASKQGQSLPPDLTSPEADDAEPAEDSEADDDAEDDTASEDATATEVTSAPEVEPDDLGEVTGRDVSYEESLIIAEDQRMMERNDYNDLGMDARLAKRYPRWKKIFVAGLPL</sequence>
<accession>A0ABP1Q150</accession>
<keyword evidence="2" id="KW-0472">Membrane</keyword>
<protein>
    <submittedName>
        <fullName evidence="3">Uncharacterized protein</fullName>
    </submittedName>
</protein>
<evidence type="ECO:0000256" key="1">
    <source>
        <dbReference type="SAM" id="MobiDB-lite"/>
    </source>
</evidence>
<name>A0ABP1Q150_9HEXA</name>
<proteinExistence type="predicted"/>
<feature type="compositionally biased region" description="Basic and acidic residues" evidence="1">
    <location>
        <begin position="257"/>
        <end position="266"/>
    </location>
</feature>
<evidence type="ECO:0000256" key="2">
    <source>
        <dbReference type="SAM" id="Phobius"/>
    </source>
</evidence>
<feature type="compositionally biased region" description="Basic and acidic residues" evidence="1">
    <location>
        <begin position="167"/>
        <end position="178"/>
    </location>
</feature>
<dbReference type="Proteomes" id="UP001642540">
    <property type="component" value="Unassembled WGS sequence"/>
</dbReference>
<feature type="compositionally biased region" description="Low complexity" evidence="1">
    <location>
        <begin position="347"/>
        <end position="357"/>
    </location>
</feature>
<reference evidence="3 4" key="1">
    <citation type="submission" date="2024-08" db="EMBL/GenBank/DDBJ databases">
        <authorList>
            <person name="Cucini C."/>
            <person name="Frati F."/>
        </authorList>
    </citation>
    <scope>NUCLEOTIDE SEQUENCE [LARGE SCALE GENOMIC DNA]</scope>
</reference>